<evidence type="ECO:0000313" key="2">
    <source>
        <dbReference type="EMBL" id="MCO6415696.1"/>
    </source>
</evidence>
<evidence type="ECO:0000313" key="3">
    <source>
        <dbReference type="Proteomes" id="UP001523392"/>
    </source>
</evidence>
<name>A0ABT1D1B4_9PROT</name>
<dbReference type="InterPro" id="IPR009683">
    <property type="entry name" value="Extensin-like_C"/>
</dbReference>
<dbReference type="Proteomes" id="UP001523392">
    <property type="component" value="Unassembled WGS sequence"/>
</dbReference>
<reference evidence="2 3" key="1">
    <citation type="submission" date="2021-12" db="EMBL/GenBank/DDBJ databases">
        <title>Siccirubricoccus leaddurans sp. nov., a high concentration Zn2+ tolerance bacterium.</title>
        <authorList>
            <person name="Cao Y."/>
        </authorList>
    </citation>
    <scope>NUCLEOTIDE SEQUENCE [LARGE SCALE GENOMIC DNA]</scope>
    <source>
        <strain evidence="2 3">KC 17139</strain>
    </source>
</reference>
<proteinExistence type="predicted"/>
<gene>
    <name evidence="2" type="ORF">JYK14_05825</name>
</gene>
<comment type="caution">
    <text evidence="2">The sequence shown here is derived from an EMBL/GenBank/DDBJ whole genome shotgun (WGS) entry which is preliminary data.</text>
</comment>
<dbReference type="Pfam" id="PF06904">
    <property type="entry name" value="Extensin-like_C"/>
    <property type="match status" value="1"/>
</dbReference>
<keyword evidence="3" id="KW-1185">Reference proteome</keyword>
<evidence type="ECO:0000259" key="1">
    <source>
        <dbReference type="Pfam" id="PF06904"/>
    </source>
</evidence>
<dbReference type="RefSeq" id="WP_252952292.1">
    <property type="nucleotide sequence ID" value="NZ_JAFIRR010000030.1"/>
</dbReference>
<dbReference type="EMBL" id="JAFIRR010000030">
    <property type="protein sequence ID" value="MCO6415696.1"/>
    <property type="molecule type" value="Genomic_DNA"/>
</dbReference>
<protein>
    <submittedName>
        <fullName evidence="2">Extensin family protein</fullName>
    </submittedName>
</protein>
<organism evidence="2 3">
    <name type="scientific">Siccirubricoccus soli</name>
    <dbReference type="NCBI Taxonomy" id="2899147"/>
    <lineage>
        <taxon>Bacteria</taxon>
        <taxon>Pseudomonadati</taxon>
        <taxon>Pseudomonadota</taxon>
        <taxon>Alphaproteobacteria</taxon>
        <taxon>Acetobacterales</taxon>
        <taxon>Roseomonadaceae</taxon>
        <taxon>Siccirubricoccus</taxon>
    </lineage>
</organism>
<feature type="domain" description="Extensin-like C-terminal" evidence="1">
    <location>
        <begin position="55"/>
        <end position="226"/>
    </location>
</feature>
<accession>A0ABT1D1B4</accession>
<sequence>MRLLLLLLAMLIGVALLSLRYLPPEWDPRAPLNLDAPPNPVTDLKLWWLSQSPSACFAAFTASDIPVVRAPDRLSDSGCEVENAVLLPAGSRVVPRSPLATCRLAAAWTLFERNTLQPAARLHLGAEVAEVRHLGTYNCRNVNHAAAGRRSEHASANAIDVAAFVLSSGRQVSVARDWPRPGPEAAFLRAVRDGACRWFNLVLGPDYNAAHQNHFHVDMGRWRGCR</sequence>